<feature type="region of interest" description="Disordered" evidence="1">
    <location>
        <begin position="340"/>
        <end position="398"/>
    </location>
</feature>
<sequence length="398" mass="42952">MPDVFINYRSDDEAAVAVLIDEQLCAKIGPKRVFRDNRSIELGRDFRPELWGSLAKSVVLVVVIGKRWLARDGRGRRRIDNPEDFVRREIAGALSMGIAVVPVLVGEVPVLRAENLPDDIAKLAHRQYRRLSTRGIQRDLPLLIEELATLARGEPAAAAAGPAAGRDGTVLMLRPEPPVREWHLTALHQAIERATADAEMSEIETVTRPTRLTLFVPAAVAPIRVLSRLVSALEAALADQPVPEGGPLRVRAGLHHSTMRSGQADASDEIAYLLDLPAVAEVRRRATKAGLVLVLPDAFYDGVVRAHPLAADPSTYLPVPIAEGRERCWVHAPGYPSPPGLRSAPEVRSAPDPAAGSPPPAGSHSVQFNNHGPVHGPQVGGDWVNGTKTVHGNEAGYR</sequence>
<comment type="caution">
    <text evidence="3">The sequence shown here is derived from an EMBL/GenBank/DDBJ whole genome shotgun (WGS) entry which is preliminary data.</text>
</comment>
<dbReference type="Proteomes" id="UP001339911">
    <property type="component" value="Unassembled WGS sequence"/>
</dbReference>
<protein>
    <submittedName>
        <fullName evidence="3">TIR domain-containing protein</fullName>
    </submittedName>
</protein>
<dbReference type="InterPro" id="IPR035897">
    <property type="entry name" value="Toll_tir_struct_dom_sf"/>
</dbReference>
<evidence type="ECO:0000259" key="2">
    <source>
        <dbReference type="PROSITE" id="PS50104"/>
    </source>
</evidence>
<dbReference type="InterPro" id="IPR000157">
    <property type="entry name" value="TIR_dom"/>
</dbReference>
<evidence type="ECO:0000313" key="4">
    <source>
        <dbReference type="Proteomes" id="UP001339911"/>
    </source>
</evidence>
<organism evidence="3 4">
    <name type="scientific">Plantactinospora veratri</name>
    <dbReference type="NCBI Taxonomy" id="1436122"/>
    <lineage>
        <taxon>Bacteria</taxon>
        <taxon>Bacillati</taxon>
        <taxon>Actinomycetota</taxon>
        <taxon>Actinomycetes</taxon>
        <taxon>Micromonosporales</taxon>
        <taxon>Micromonosporaceae</taxon>
        <taxon>Plantactinospora</taxon>
    </lineage>
</organism>
<accession>A0ABU7S916</accession>
<gene>
    <name evidence="3" type="ORF">V1634_06315</name>
</gene>
<name>A0ABU7S916_9ACTN</name>
<proteinExistence type="predicted"/>
<evidence type="ECO:0000256" key="1">
    <source>
        <dbReference type="SAM" id="MobiDB-lite"/>
    </source>
</evidence>
<dbReference type="Gene3D" id="3.40.50.10140">
    <property type="entry name" value="Toll/interleukin-1 receptor homology (TIR) domain"/>
    <property type="match status" value="1"/>
</dbReference>
<dbReference type="RefSeq" id="WP_331206796.1">
    <property type="nucleotide sequence ID" value="NZ_JAZGQL010000005.1"/>
</dbReference>
<dbReference type="EMBL" id="JAZGQL010000005">
    <property type="protein sequence ID" value="MEE6306438.1"/>
    <property type="molecule type" value="Genomic_DNA"/>
</dbReference>
<dbReference type="Pfam" id="PF13676">
    <property type="entry name" value="TIR_2"/>
    <property type="match status" value="1"/>
</dbReference>
<dbReference type="SUPFAM" id="SSF52200">
    <property type="entry name" value="Toll/Interleukin receptor TIR domain"/>
    <property type="match status" value="1"/>
</dbReference>
<feature type="domain" description="TIR" evidence="2">
    <location>
        <begin position="1"/>
        <end position="131"/>
    </location>
</feature>
<evidence type="ECO:0000313" key="3">
    <source>
        <dbReference type="EMBL" id="MEE6306438.1"/>
    </source>
</evidence>
<reference evidence="3 4" key="1">
    <citation type="submission" date="2024-01" db="EMBL/GenBank/DDBJ databases">
        <title>Genome insights into Plantactinospora veratri sp. nov.</title>
        <authorList>
            <person name="Wang L."/>
        </authorList>
    </citation>
    <scope>NUCLEOTIDE SEQUENCE [LARGE SCALE GENOMIC DNA]</scope>
    <source>
        <strain evidence="3 4">NEAU-FHS4</strain>
    </source>
</reference>
<keyword evidence="4" id="KW-1185">Reference proteome</keyword>
<dbReference type="PROSITE" id="PS50104">
    <property type="entry name" value="TIR"/>
    <property type="match status" value="1"/>
</dbReference>